<dbReference type="HOGENOM" id="CLU_1663455_0_0_1"/>
<dbReference type="AlphaFoldDB" id="J3LI41"/>
<dbReference type="Gramene" id="OB02G43080.1">
    <property type="protein sequence ID" value="OB02G43080.1"/>
    <property type="gene ID" value="OB02G43080"/>
</dbReference>
<dbReference type="Proteomes" id="UP000006038">
    <property type="component" value="Unassembled WGS sequence"/>
</dbReference>
<accession>J3LI41</accession>
<protein>
    <submittedName>
        <fullName evidence="1">Uncharacterized protein</fullName>
    </submittedName>
</protein>
<sequence length="159" mass="17504">MKSLRLNLICAKPQALWCIWELGLLLIIDLLLSLSSRAAYWLGTSIANGFGILLSEHSSADMNCTTHHWNIGSPDRPDYWCLSDDEPSQQAAQHIITVVPPDRPDYRCLSDDEPSQQAAQHIITVVRHRKQSQGIPGEQPVHSQQSVGIPGSLACVLSG</sequence>
<organism evidence="1">
    <name type="scientific">Oryza brachyantha</name>
    <name type="common">malo sina</name>
    <dbReference type="NCBI Taxonomy" id="4533"/>
    <lineage>
        <taxon>Eukaryota</taxon>
        <taxon>Viridiplantae</taxon>
        <taxon>Streptophyta</taxon>
        <taxon>Embryophyta</taxon>
        <taxon>Tracheophyta</taxon>
        <taxon>Spermatophyta</taxon>
        <taxon>Magnoliopsida</taxon>
        <taxon>Liliopsida</taxon>
        <taxon>Poales</taxon>
        <taxon>Poaceae</taxon>
        <taxon>BOP clade</taxon>
        <taxon>Oryzoideae</taxon>
        <taxon>Oryzeae</taxon>
        <taxon>Oryzinae</taxon>
        <taxon>Oryza</taxon>
    </lineage>
</organism>
<evidence type="ECO:0000313" key="1">
    <source>
        <dbReference type="EnsemblPlants" id="OB02G43080.1"/>
    </source>
</evidence>
<evidence type="ECO:0000313" key="2">
    <source>
        <dbReference type="Proteomes" id="UP000006038"/>
    </source>
</evidence>
<keyword evidence="2" id="KW-1185">Reference proteome</keyword>
<proteinExistence type="predicted"/>
<dbReference type="EnsemblPlants" id="OB02G43080.1">
    <property type="protein sequence ID" value="OB02G43080.1"/>
    <property type="gene ID" value="OB02G43080"/>
</dbReference>
<name>J3LI41_ORYBR</name>
<reference evidence="1" key="1">
    <citation type="submission" date="2013-04" db="UniProtKB">
        <authorList>
            <consortium name="EnsemblPlants"/>
        </authorList>
    </citation>
    <scope>IDENTIFICATION</scope>
</reference>